<dbReference type="Pfam" id="PF01263">
    <property type="entry name" value="Aldose_epim"/>
    <property type="match status" value="1"/>
</dbReference>
<evidence type="ECO:0000256" key="6">
    <source>
        <dbReference type="ARBA" id="ARBA00023235"/>
    </source>
</evidence>
<dbReference type="SUPFAM" id="SSF74650">
    <property type="entry name" value="Galactose mutarotase-like"/>
    <property type="match status" value="1"/>
</dbReference>
<keyword evidence="13" id="KW-1185">Reference proteome</keyword>
<evidence type="ECO:0000256" key="9">
    <source>
        <dbReference type="PIRSR" id="PIRSR005096-1"/>
    </source>
</evidence>
<comment type="subunit">
    <text evidence="4">Monomer.</text>
</comment>
<accession>A0A074KZS8</accession>
<dbReference type="PIRSF" id="PIRSF005096">
    <property type="entry name" value="GALM"/>
    <property type="match status" value="1"/>
</dbReference>
<feature type="active site" description="Proton donor" evidence="9">
    <location>
        <position position="230"/>
    </location>
</feature>
<keyword evidence="7 8" id="KW-0119">Carbohydrate metabolism</keyword>
<reference evidence="12 13" key="1">
    <citation type="submission" date="2014-04" db="EMBL/GenBank/DDBJ databases">
        <title>Characterization and application of a salt tolerant electro-active bacterium.</title>
        <authorList>
            <person name="Yang L."/>
            <person name="Wei S."/>
            <person name="Tay Q.X.M."/>
        </authorList>
    </citation>
    <scope>NUCLEOTIDE SEQUENCE [LARGE SCALE GENOMIC DNA]</scope>
    <source>
        <strain evidence="12 13">LY1</strain>
    </source>
</reference>
<dbReference type="InterPro" id="IPR014718">
    <property type="entry name" value="GH-type_carb-bd"/>
</dbReference>
<dbReference type="CDD" id="cd09019">
    <property type="entry name" value="galactose_mutarotase_like"/>
    <property type="match status" value="1"/>
</dbReference>
<feature type="binding site" evidence="11">
    <location>
        <begin position="230"/>
        <end position="232"/>
    </location>
    <ligand>
        <name>beta-D-galactose</name>
        <dbReference type="ChEBI" id="CHEBI:27667"/>
    </ligand>
</feature>
<gene>
    <name evidence="12" type="ORF">EL17_06795</name>
</gene>
<keyword evidence="6 8" id="KW-0413">Isomerase</keyword>
<dbReference type="InterPro" id="IPR015443">
    <property type="entry name" value="Aldose_1-epimerase"/>
</dbReference>
<dbReference type="GO" id="GO:0006006">
    <property type="term" value="P:glucose metabolic process"/>
    <property type="evidence" value="ECO:0007669"/>
    <property type="project" value="TreeGrafter"/>
</dbReference>
<dbReference type="GO" id="GO:0004034">
    <property type="term" value="F:aldose 1-epimerase activity"/>
    <property type="evidence" value="ECO:0007669"/>
    <property type="project" value="UniProtKB-EC"/>
</dbReference>
<keyword evidence="5" id="KW-0106">Calcium</keyword>
<dbReference type="GO" id="GO:0030246">
    <property type="term" value="F:carbohydrate binding"/>
    <property type="evidence" value="ECO:0007669"/>
    <property type="project" value="InterPro"/>
</dbReference>
<sequence length="395" mass="43695">MKGNMEPIPTMDNLNLNSIYMSKFGVLALACLMFWSCGTDNGTAENETENENSITMINTETINGKEVKTFELKNKNGTTIHITNYGAIVTKMLVADKEGNLENIVLGFDSVSEYQQNGYYFGATAGRYANRIAKGRFSIDGEAFQLTTNDGQNHLHGGNEGFNEVVWEAESFEDNSGVGVRMVYVSPDGEEGYPGELTTTATFSLDDNDVLTILYEASTDKATIVNITHHGYFNLSAMKEDILNHELTIYGDHYTPVDETLIPTGDIVEVNNTPFDFTSAHKIGERIAQVEGGYDHNYVITKEYTGDLKKQAELYHSGSGRLLEVHSDAPGVQFYSGNFLDGAQGTDGNTYNKHTGLCLEPQFFPDSPNQPNFPSASLKPGETYSHRIELHFKTR</sequence>
<feature type="binding site" evidence="11">
    <location>
        <begin position="130"/>
        <end position="131"/>
    </location>
    <ligand>
        <name>beta-D-galactose</name>
        <dbReference type="ChEBI" id="CHEBI:27667"/>
    </ligand>
</feature>
<dbReference type="PANTHER" id="PTHR10091">
    <property type="entry name" value="ALDOSE-1-EPIMERASE"/>
    <property type="match status" value="1"/>
</dbReference>
<comment type="caution">
    <text evidence="12">The sequence shown here is derived from an EMBL/GenBank/DDBJ whole genome shotgun (WGS) entry which is preliminary data.</text>
</comment>
<evidence type="ECO:0000256" key="4">
    <source>
        <dbReference type="ARBA" id="ARBA00011245"/>
    </source>
</evidence>
<comment type="catalytic activity">
    <reaction evidence="8">
        <text>alpha-D-glucose = beta-D-glucose</text>
        <dbReference type="Rhea" id="RHEA:10264"/>
        <dbReference type="ChEBI" id="CHEBI:15903"/>
        <dbReference type="ChEBI" id="CHEBI:17925"/>
        <dbReference type="EC" id="5.1.3.3"/>
    </reaction>
</comment>
<dbReference type="STRING" id="1048983.EL17_06795"/>
<protein>
    <recommendedName>
        <fullName evidence="8">Aldose 1-epimerase</fullName>
        <ecNumber evidence="8">5.1.3.3</ecNumber>
    </recommendedName>
</protein>
<evidence type="ECO:0000256" key="3">
    <source>
        <dbReference type="ARBA" id="ARBA00006206"/>
    </source>
</evidence>
<dbReference type="GO" id="GO:0005737">
    <property type="term" value="C:cytoplasm"/>
    <property type="evidence" value="ECO:0007669"/>
    <property type="project" value="TreeGrafter"/>
</dbReference>
<dbReference type="Gene3D" id="2.70.98.10">
    <property type="match status" value="1"/>
</dbReference>
<dbReference type="EC" id="5.1.3.3" evidence="8"/>
<dbReference type="UniPathway" id="UPA00242"/>
<evidence type="ECO:0000256" key="11">
    <source>
        <dbReference type="PIRSR" id="PIRSR005096-3"/>
    </source>
</evidence>
<dbReference type="InterPro" id="IPR011013">
    <property type="entry name" value="Gal_mutarotase_sf_dom"/>
</dbReference>
<name>A0A074KZS8_9BACT</name>
<comment type="pathway">
    <text evidence="2 8">Carbohydrate metabolism; hexose metabolism.</text>
</comment>
<organism evidence="12 13">
    <name type="scientific">Anditalea andensis</name>
    <dbReference type="NCBI Taxonomy" id="1048983"/>
    <lineage>
        <taxon>Bacteria</taxon>
        <taxon>Pseudomonadati</taxon>
        <taxon>Bacteroidota</taxon>
        <taxon>Cytophagia</taxon>
        <taxon>Cytophagales</taxon>
        <taxon>Cytophagaceae</taxon>
        <taxon>Anditalea</taxon>
    </lineage>
</organism>
<dbReference type="AlphaFoldDB" id="A0A074KZS8"/>
<evidence type="ECO:0000313" key="12">
    <source>
        <dbReference type="EMBL" id="KEO74439.1"/>
    </source>
</evidence>
<evidence type="ECO:0000256" key="8">
    <source>
        <dbReference type="PIRNR" id="PIRNR005096"/>
    </source>
</evidence>
<evidence type="ECO:0000256" key="10">
    <source>
        <dbReference type="PIRSR" id="PIRSR005096-2"/>
    </source>
</evidence>
<dbReference type="PANTHER" id="PTHR10091:SF0">
    <property type="entry name" value="GALACTOSE MUTAROTASE"/>
    <property type="match status" value="1"/>
</dbReference>
<comment type="cofactor">
    <cofactor evidence="1">
        <name>Ca(2+)</name>
        <dbReference type="ChEBI" id="CHEBI:29108"/>
    </cofactor>
</comment>
<dbReference type="EMBL" id="JMIH01000015">
    <property type="protein sequence ID" value="KEO74439.1"/>
    <property type="molecule type" value="Genomic_DNA"/>
</dbReference>
<evidence type="ECO:0000313" key="13">
    <source>
        <dbReference type="Proteomes" id="UP000027821"/>
    </source>
</evidence>
<feature type="binding site" evidence="10">
    <location>
        <position position="295"/>
    </location>
    <ligand>
        <name>beta-D-galactose</name>
        <dbReference type="ChEBI" id="CHEBI:27667"/>
    </ligand>
</feature>
<dbReference type="Proteomes" id="UP000027821">
    <property type="component" value="Unassembled WGS sequence"/>
</dbReference>
<dbReference type="NCBIfam" id="NF008277">
    <property type="entry name" value="PRK11055.1"/>
    <property type="match status" value="1"/>
</dbReference>
<comment type="similarity">
    <text evidence="3 8">Belongs to the aldose epimerase family.</text>
</comment>
<dbReference type="GO" id="GO:0033499">
    <property type="term" value="P:galactose catabolic process via UDP-galactose, Leloir pathway"/>
    <property type="evidence" value="ECO:0007669"/>
    <property type="project" value="TreeGrafter"/>
</dbReference>
<evidence type="ECO:0000256" key="1">
    <source>
        <dbReference type="ARBA" id="ARBA00001913"/>
    </source>
</evidence>
<evidence type="ECO:0000256" key="7">
    <source>
        <dbReference type="ARBA" id="ARBA00023277"/>
    </source>
</evidence>
<feature type="active site" description="Proton acceptor" evidence="9">
    <location>
        <position position="360"/>
    </location>
</feature>
<evidence type="ECO:0000256" key="5">
    <source>
        <dbReference type="ARBA" id="ARBA00022837"/>
    </source>
</evidence>
<dbReference type="InterPro" id="IPR047215">
    <property type="entry name" value="Galactose_mutarotase-like"/>
</dbReference>
<dbReference type="InterPro" id="IPR008183">
    <property type="entry name" value="Aldose_1/G6P_1-epimerase"/>
</dbReference>
<proteinExistence type="inferred from homology"/>
<dbReference type="eggNOG" id="COG2017">
    <property type="taxonomic scope" value="Bacteria"/>
</dbReference>
<evidence type="ECO:0000256" key="2">
    <source>
        <dbReference type="ARBA" id="ARBA00005028"/>
    </source>
</evidence>